<protein>
    <submittedName>
        <fullName evidence="1">Uncharacterized protein</fullName>
    </submittedName>
</protein>
<organism evidence="1">
    <name type="scientific">Arundo donax</name>
    <name type="common">Giant reed</name>
    <name type="synonym">Donax arundinaceus</name>
    <dbReference type="NCBI Taxonomy" id="35708"/>
    <lineage>
        <taxon>Eukaryota</taxon>
        <taxon>Viridiplantae</taxon>
        <taxon>Streptophyta</taxon>
        <taxon>Embryophyta</taxon>
        <taxon>Tracheophyta</taxon>
        <taxon>Spermatophyta</taxon>
        <taxon>Magnoliopsida</taxon>
        <taxon>Liliopsida</taxon>
        <taxon>Poales</taxon>
        <taxon>Poaceae</taxon>
        <taxon>PACMAD clade</taxon>
        <taxon>Arundinoideae</taxon>
        <taxon>Arundineae</taxon>
        <taxon>Arundo</taxon>
    </lineage>
</organism>
<accession>A0A0A8YSL5</accession>
<dbReference type="EMBL" id="GBRH01268394">
    <property type="protein sequence ID" value="JAD29501.1"/>
    <property type="molecule type" value="Transcribed_RNA"/>
</dbReference>
<proteinExistence type="predicted"/>
<evidence type="ECO:0000313" key="1">
    <source>
        <dbReference type="EMBL" id="JAD29501.1"/>
    </source>
</evidence>
<dbReference type="AlphaFoldDB" id="A0A0A8YSL5"/>
<reference evidence="1" key="1">
    <citation type="submission" date="2014-09" db="EMBL/GenBank/DDBJ databases">
        <authorList>
            <person name="Magalhaes I.L.F."/>
            <person name="Oliveira U."/>
            <person name="Santos F.R."/>
            <person name="Vidigal T.H.D.A."/>
            <person name="Brescovit A.D."/>
            <person name="Santos A.J."/>
        </authorList>
    </citation>
    <scope>NUCLEOTIDE SEQUENCE</scope>
    <source>
        <tissue evidence="1">Shoot tissue taken approximately 20 cm above the soil surface</tissue>
    </source>
</reference>
<name>A0A0A8YSL5_ARUDO</name>
<reference evidence="1" key="2">
    <citation type="journal article" date="2015" name="Data Brief">
        <title>Shoot transcriptome of the giant reed, Arundo donax.</title>
        <authorList>
            <person name="Barrero R.A."/>
            <person name="Guerrero F.D."/>
            <person name="Moolhuijzen P."/>
            <person name="Goolsby J.A."/>
            <person name="Tidwell J."/>
            <person name="Bellgard S.E."/>
            <person name="Bellgard M.I."/>
        </authorList>
    </citation>
    <scope>NUCLEOTIDE SEQUENCE</scope>
    <source>
        <tissue evidence="1">Shoot tissue taken approximately 20 cm above the soil surface</tissue>
    </source>
</reference>
<sequence>MHTMICFMSTSDVLQSSERIFQPCINTSWGRPRPEV</sequence>